<feature type="signal peptide" evidence="2">
    <location>
        <begin position="1"/>
        <end position="20"/>
    </location>
</feature>
<dbReference type="EMBL" id="JBHTON010000009">
    <property type="protein sequence ID" value="MFD1484462.1"/>
    <property type="molecule type" value="Genomic_DNA"/>
</dbReference>
<proteinExistence type="predicted"/>
<evidence type="ECO:0000256" key="1">
    <source>
        <dbReference type="SAM" id="Phobius"/>
    </source>
</evidence>
<keyword evidence="1" id="KW-0812">Transmembrane</keyword>
<accession>A0ABW4E3G6</accession>
<dbReference type="Proteomes" id="UP001597252">
    <property type="component" value="Unassembled WGS sequence"/>
</dbReference>
<name>A0ABW4E3G6_9LACO</name>
<keyword evidence="2" id="KW-0732">Signal</keyword>
<organism evidence="3 4">
    <name type="scientific">Lacticaseibacillus baoqingensis</name>
    <dbReference type="NCBI Taxonomy" id="2486013"/>
    <lineage>
        <taxon>Bacteria</taxon>
        <taxon>Bacillati</taxon>
        <taxon>Bacillota</taxon>
        <taxon>Bacilli</taxon>
        <taxon>Lactobacillales</taxon>
        <taxon>Lactobacillaceae</taxon>
        <taxon>Lacticaseibacillus</taxon>
    </lineage>
</organism>
<keyword evidence="1" id="KW-1133">Transmembrane helix</keyword>
<feature type="chain" id="PRO_5045772458" evidence="2">
    <location>
        <begin position="21"/>
        <end position="94"/>
    </location>
</feature>
<keyword evidence="4" id="KW-1185">Reference proteome</keyword>
<feature type="transmembrane region" description="Helical" evidence="1">
    <location>
        <begin position="44"/>
        <end position="77"/>
    </location>
</feature>
<gene>
    <name evidence="3" type="ORF">ACFQ5J_04350</name>
</gene>
<evidence type="ECO:0000313" key="3">
    <source>
        <dbReference type="EMBL" id="MFD1484462.1"/>
    </source>
</evidence>
<reference evidence="4" key="1">
    <citation type="journal article" date="2019" name="Int. J. Syst. Evol. Microbiol.">
        <title>The Global Catalogue of Microorganisms (GCM) 10K type strain sequencing project: providing services to taxonomists for standard genome sequencing and annotation.</title>
        <authorList>
            <consortium name="The Broad Institute Genomics Platform"/>
            <consortium name="The Broad Institute Genome Sequencing Center for Infectious Disease"/>
            <person name="Wu L."/>
            <person name="Ma J."/>
        </authorList>
    </citation>
    <scope>NUCLEOTIDE SEQUENCE [LARGE SCALE GENOMIC DNA]</scope>
    <source>
        <strain evidence="4">CCM 8903</strain>
    </source>
</reference>
<evidence type="ECO:0000313" key="4">
    <source>
        <dbReference type="Proteomes" id="UP001597252"/>
    </source>
</evidence>
<sequence length="94" mass="9889">MFIVCALVTAISACVSLGFASQACWQAKNTAGSALINAQYAFSRSLALVIAVCGLLIFPARGYLVALALTMIGVQLFDGIIGQRASRFKTWGPC</sequence>
<comment type="caution">
    <text evidence="3">The sequence shown here is derived from an EMBL/GenBank/DDBJ whole genome shotgun (WGS) entry which is preliminary data.</text>
</comment>
<dbReference type="RefSeq" id="WP_225419477.1">
    <property type="nucleotide sequence ID" value="NZ_JBHTON010000009.1"/>
</dbReference>
<keyword evidence="1" id="KW-0472">Membrane</keyword>
<protein>
    <submittedName>
        <fullName evidence="3">Uncharacterized protein</fullName>
    </submittedName>
</protein>
<evidence type="ECO:0000256" key="2">
    <source>
        <dbReference type="SAM" id="SignalP"/>
    </source>
</evidence>